<feature type="transmembrane region" description="Helical" evidence="4">
    <location>
        <begin position="77"/>
        <end position="96"/>
    </location>
</feature>
<feature type="transmembrane region" description="Helical" evidence="4">
    <location>
        <begin position="45"/>
        <end position="65"/>
    </location>
</feature>
<evidence type="ECO:0000313" key="7">
    <source>
        <dbReference type="Proteomes" id="UP001296776"/>
    </source>
</evidence>
<dbReference type="PROSITE" id="PS50850">
    <property type="entry name" value="MFS"/>
    <property type="match status" value="1"/>
</dbReference>
<reference evidence="6" key="1">
    <citation type="submission" date="2017-08" db="EMBL/GenBank/DDBJ databases">
        <authorList>
            <person name="Imhoff J.F."/>
            <person name="Rahn T."/>
            <person name="Kuenzel S."/>
            <person name="Neulinger S.C."/>
        </authorList>
    </citation>
    <scope>NUCLEOTIDE SEQUENCE</scope>
    <source>
        <strain evidence="6">DSM 11080</strain>
    </source>
</reference>
<feature type="transmembrane region" description="Helical" evidence="4">
    <location>
        <begin position="102"/>
        <end position="125"/>
    </location>
</feature>
<feature type="transmembrane region" description="Helical" evidence="4">
    <location>
        <begin position="248"/>
        <end position="266"/>
    </location>
</feature>
<keyword evidence="3 4" id="KW-0472">Membrane</keyword>
<feature type="transmembrane region" description="Helical" evidence="4">
    <location>
        <begin position="407"/>
        <end position="426"/>
    </location>
</feature>
<evidence type="ECO:0000256" key="2">
    <source>
        <dbReference type="ARBA" id="ARBA00022989"/>
    </source>
</evidence>
<dbReference type="Proteomes" id="UP001296776">
    <property type="component" value="Unassembled WGS sequence"/>
</dbReference>
<feature type="transmembrane region" description="Helical" evidence="4">
    <location>
        <begin position="20"/>
        <end position="39"/>
    </location>
</feature>
<evidence type="ECO:0000256" key="1">
    <source>
        <dbReference type="ARBA" id="ARBA00022692"/>
    </source>
</evidence>
<keyword evidence="1 4" id="KW-0812">Transmembrane</keyword>
<feature type="domain" description="Major facilitator superfamily (MFS) profile" evidence="5">
    <location>
        <begin position="1"/>
        <end position="431"/>
    </location>
</feature>
<dbReference type="PANTHER" id="PTHR23518:SF2">
    <property type="entry name" value="MAJOR FACILITATOR SUPERFAMILY TRANSPORTER"/>
    <property type="match status" value="1"/>
</dbReference>
<dbReference type="EMBL" id="NRSJ01000030">
    <property type="protein sequence ID" value="MBK1705927.1"/>
    <property type="molecule type" value="Genomic_DNA"/>
</dbReference>
<evidence type="ECO:0000256" key="3">
    <source>
        <dbReference type="ARBA" id="ARBA00023136"/>
    </source>
</evidence>
<gene>
    <name evidence="6" type="ORF">CKO40_15530</name>
</gene>
<reference evidence="6" key="2">
    <citation type="journal article" date="2020" name="Microorganisms">
        <title>Osmotic Adaptation and Compatible Solute Biosynthesis of Phototrophic Bacteria as Revealed from Genome Analyses.</title>
        <authorList>
            <person name="Imhoff J.F."/>
            <person name="Rahn T."/>
            <person name="Kunzel S."/>
            <person name="Keller A."/>
            <person name="Neulinger S.C."/>
        </authorList>
    </citation>
    <scope>NUCLEOTIDE SEQUENCE</scope>
    <source>
        <strain evidence="6">DSM 11080</strain>
    </source>
</reference>
<name>A0AAJ0U7H9_9GAMM</name>
<evidence type="ECO:0000259" key="5">
    <source>
        <dbReference type="PROSITE" id="PS50850"/>
    </source>
</evidence>
<evidence type="ECO:0000313" key="6">
    <source>
        <dbReference type="EMBL" id="MBK1705927.1"/>
    </source>
</evidence>
<dbReference type="InterPro" id="IPR011701">
    <property type="entry name" value="MFS"/>
</dbReference>
<proteinExistence type="predicted"/>
<feature type="transmembrane region" description="Helical" evidence="4">
    <location>
        <begin position="379"/>
        <end position="401"/>
    </location>
</feature>
<dbReference type="SUPFAM" id="SSF103473">
    <property type="entry name" value="MFS general substrate transporter"/>
    <property type="match status" value="1"/>
</dbReference>
<feature type="transmembrane region" description="Helical" evidence="4">
    <location>
        <begin position="313"/>
        <end position="335"/>
    </location>
</feature>
<keyword evidence="7" id="KW-1185">Reference proteome</keyword>
<comment type="caution">
    <text evidence="6">The sequence shown here is derived from an EMBL/GenBank/DDBJ whole genome shotgun (WGS) entry which is preliminary data.</text>
</comment>
<dbReference type="InterPro" id="IPR036259">
    <property type="entry name" value="MFS_trans_sf"/>
</dbReference>
<feature type="transmembrane region" description="Helical" evidence="4">
    <location>
        <begin position="347"/>
        <end position="367"/>
    </location>
</feature>
<dbReference type="GO" id="GO:0022857">
    <property type="term" value="F:transmembrane transporter activity"/>
    <property type="evidence" value="ECO:0007669"/>
    <property type="project" value="InterPro"/>
</dbReference>
<dbReference type="AlphaFoldDB" id="A0AAJ0U7H9"/>
<evidence type="ECO:0000256" key="4">
    <source>
        <dbReference type="SAM" id="Phobius"/>
    </source>
</evidence>
<feature type="transmembrane region" description="Helical" evidence="4">
    <location>
        <begin position="163"/>
        <end position="182"/>
    </location>
</feature>
<dbReference type="InterPro" id="IPR020846">
    <property type="entry name" value="MFS_dom"/>
</dbReference>
<dbReference type="Pfam" id="PF07690">
    <property type="entry name" value="MFS_1"/>
    <property type="match status" value="1"/>
</dbReference>
<keyword evidence="2 4" id="KW-1133">Transmembrane helix</keyword>
<feature type="transmembrane region" description="Helical" evidence="4">
    <location>
        <begin position="137"/>
        <end position="157"/>
    </location>
</feature>
<dbReference type="PANTHER" id="PTHR23518">
    <property type="entry name" value="C-METHYLTRANSFERASE"/>
    <property type="match status" value="1"/>
</dbReference>
<accession>A0AAJ0U7H9</accession>
<protein>
    <recommendedName>
        <fullName evidence="5">Major facilitator superfamily (MFS) profile domain-containing protein</fullName>
    </recommendedName>
</protein>
<sequence>MELLMAREPFASMSPWYGGYAFQGVVVLGTAPILLPLIVGDATGPAQAGLVVAALYIGQLTAPMFGALADGSGRHRLIYAAGYLLLAVGLGLFPLAQTVLEWFILALMQGLGVAATNTVASMFIVEFRPKAEWDRRIGWMQTCYGIGQAAGLGLAALLQQAPAWGMLASAALMLPGLLIGLLGTPRGRRAGLGAAAAAAQTLKRGASISDDATSRRHAPPRQILPHGHIGPATGALLGRFLADLRSPYALFMLCWLLVMLGTWLIYNLYPLLMQEVYGVGAGVSSVYYAVGAGIGVFAYAPSGILGQRIGDGAVVLIGSLMSLLSVGAMAALAFWQPVGLALLGPLAFLLLPVAWSPLIVAGTAWAAQLSTMNEGEAVGILNSTTALASVAAAFGAGVLASRFGFDAVLYLAAAAMLLGLLLLLPLRRAGSAGASSPG</sequence>
<feature type="transmembrane region" description="Helical" evidence="4">
    <location>
        <begin position="286"/>
        <end position="306"/>
    </location>
</feature>
<organism evidence="6 7">
    <name type="scientific">Halochromatium glycolicum</name>
    <dbReference type="NCBI Taxonomy" id="85075"/>
    <lineage>
        <taxon>Bacteria</taxon>
        <taxon>Pseudomonadati</taxon>
        <taxon>Pseudomonadota</taxon>
        <taxon>Gammaproteobacteria</taxon>
        <taxon>Chromatiales</taxon>
        <taxon>Chromatiaceae</taxon>
        <taxon>Halochromatium</taxon>
    </lineage>
</organism>
<dbReference type="Gene3D" id="1.20.1250.20">
    <property type="entry name" value="MFS general substrate transporter like domains"/>
    <property type="match status" value="2"/>
</dbReference>